<accession>A0ABN9LP30</accession>
<dbReference type="Gene3D" id="1.25.40.10">
    <property type="entry name" value="Tetratricopeptide repeat domain"/>
    <property type="match status" value="1"/>
</dbReference>
<protein>
    <submittedName>
        <fullName evidence="1">Uncharacterized protein</fullName>
    </submittedName>
</protein>
<sequence>AIEHYKKLLKILNTIKISEKGEMDPQFKRLLYETHYHLGIALQNVNGHEEAVRQYTKALQASSIRKKSCAVGCTVGTCLHTPVLTRRAFAFMKCGETRNSLRDAHAAVVSDRLNPVTLALGIKVTSHGGTLRKSVDAVDCAMMLDVSSALYEKVSDVMTQGSVLYVRVVTV</sequence>
<dbReference type="EMBL" id="CAUEEQ010022777">
    <property type="protein sequence ID" value="CAJ0944650.1"/>
    <property type="molecule type" value="Genomic_DNA"/>
</dbReference>
<comment type="caution">
    <text evidence="1">The sequence shown here is derived from an EMBL/GenBank/DDBJ whole genome shotgun (WGS) entry which is preliminary data.</text>
</comment>
<reference evidence="1" key="1">
    <citation type="submission" date="2023-07" db="EMBL/GenBank/DDBJ databases">
        <authorList>
            <person name="Stuckert A."/>
        </authorList>
    </citation>
    <scope>NUCLEOTIDE SEQUENCE</scope>
</reference>
<gene>
    <name evidence="1" type="ORF">RIMI_LOCUS10508048</name>
</gene>
<dbReference type="InterPro" id="IPR011990">
    <property type="entry name" value="TPR-like_helical_dom_sf"/>
</dbReference>
<evidence type="ECO:0000313" key="2">
    <source>
        <dbReference type="Proteomes" id="UP001176940"/>
    </source>
</evidence>
<proteinExistence type="predicted"/>
<keyword evidence="2" id="KW-1185">Reference proteome</keyword>
<evidence type="ECO:0000313" key="1">
    <source>
        <dbReference type="EMBL" id="CAJ0944650.1"/>
    </source>
</evidence>
<name>A0ABN9LP30_9NEOB</name>
<organism evidence="1 2">
    <name type="scientific">Ranitomeya imitator</name>
    <name type="common">mimic poison frog</name>
    <dbReference type="NCBI Taxonomy" id="111125"/>
    <lineage>
        <taxon>Eukaryota</taxon>
        <taxon>Metazoa</taxon>
        <taxon>Chordata</taxon>
        <taxon>Craniata</taxon>
        <taxon>Vertebrata</taxon>
        <taxon>Euteleostomi</taxon>
        <taxon>Amphibia</taxon>
        <taxon>Batrachia</taxon>
        <taxon>Anura</taxon>
        <taxon>Neobatrachia</taxon>
        <taxon>Hyloidea</taxon>
        <taxon>Dendrobatidae</taxon>
        <taxon>Dendrobatinae</taxon>
        <taxon>Ranitomeya</taxon>
    </lineage>
</organism>
<dbReference type="SUPFAM" id="SSF48452">
    <property type="entry name" value="TPR-like"/>
    <property type="match status" value="1"/>
</dbReference>
<feature type="non-terminal residue" evidence="1">
    <location>
        <position position="1"/>
    </location>
</feature>
<dbReference type="Proteomes" id="UP001176940">
    <property type="component" value="Unassembled WGS sequence"/>
</dbReference>